<protein>
    <submittedName>
        <fullName evidence="2">Uncharacterized protein</fullName>
    </submittedName>
</protein>
<feature type="region of interest" description="Disordered" evidence="1">
    <location>
        <begin position="1"/>
        <end position="45"/>
    </location>
</feature>
<dbReference type="EMBL" id="JBHUHT010000011">
    <property type="protein sequence ID" value="MFD2096044.1"/>
    <property type="molecule type" value="Genomic_DNA"/>
</dbReference>
<organism evidence="2 3">
    <name type="scientific">Corallincola platygyrae</name>
    <dbReference type="NCBI Taxonomy" id="1193278"/>
    <lineage>
        <taxon>Bacteria</taxon>
        <taxon>Pseudomonadati</taxon>
        <taxon>Pseudomonadota</taxon>
        <taxon>Gammaproteobacteria</taxon>
        <taxon>Alteromonadales</taxon>
        <taxon>Psychromonadaceae</taxon>
        <taxon>Corallincola</taxon>
    </lineage>
</organism>
<keyword evidence="3" id="KW-1185">Reference proteome</keyword>
<dbReference type="RefSeq" id="WP_345340998.1">
    <property type="nucleotide sequence ID" value="NZ_BAABLI010000017.1"/>
</dbReference>
<feature type="compositionally biased region" description="Basic residues" evidence="1">
    <location>
        <begin position="9"/>
        <end position="18"/>
    </location>
</feature>
<proteinExistence type="predicted"/>
<comment type="caution">
    <text evidence="2">The sequence shown here is derived from an EMBL/GenBank/DDBJ whole genome shotgun (WGS) entry which is preliminary data.</text>
</comment>
<accession>A0ABW4XME9</accession>
<sequence length="45" mass="5843">MNAEQFDRKLKRQRRQQRNHQDKLDHERWDDDAPLIQKPRRKHWH</sequence>
<evidence type="ECO:0000313" key="2">
    <source>
        <dbReference type="EMBL" id="MFD2096044.1"/>
    </source>
</evidence>
<dbReference type="Proteomes" id="UP001597380">
    <property type="component" value="Unassembled WGS sequence"/>
</dbReference>
<evidence type="ECO:0000256" key="1">
    <source>
        <dbReference type="SAM" id="MobiDB-lite"/>
    </source>
</evidence>
<reference evidence="3" key="1">
    <citation type="journal article" date="2019" name="Int. J. Syst. Evol. Microbiol.">
        <title>The Global Catalogue of Microorganisms (GCM) 10K type strain sequencing project: providing services to taxonomists for standard genome sequencing and annotation.</title>
        <authorList>
            <consortium name="The Broad Institute Genomics Platform"/>
            <consortium name="The Broad Institute Genome Sequencing Center for Infectious Disease"/>
            <person name="Wu L."/>
            <person name="Ma J."/>
        </authorList>
    </citation>
    <scope>NUCLEOTIDE SEQUENCE [LARGE SCALE GENOMIC DNA]</scope>
    <source>
        <strain evidence="3">CGMCC 1.10992</strain>
    </source>
</reference>
<gene>
    <name evidence="2" type="ORF">ACFSJ3_08615</name>
</gene>
<feature type="compositionally biased region" description="Basic and acidic residues" evidence="1">
    <location>
        <begin position="19"/>
        <end position="31"/>
    </location>
</feature>
<evidence type="ECO:0000313" key="3">
    <source>
        <dbReference type="Proteomes" id="UP001597380"/>
    </source>
</evidence>
<name>A0ABW4XME9_9GAMM</name>